<keyword evidence="4" id="KW-0614">Plasmid</keyword>
<name>H8K658_RICAG</name>
<dbReference type="Proteomes" id="UP000008005">
    <property type="component" value="Plasmid pMCE_1"/>
</dbReference>
<dbReference type="RefSeq" id="WP_014386926.1">
    <property type="nucleotide sequence ID" value="NC_017020.1"/>
</dbReference>
<dbReference type="KEGG" id="ram:MCE_08185"/>
<dbReference type="Pfam" id="PF13181">
    <property type="entry name" value="TPR_8"/>
    <property type="match status" value="1"/>
</dbReference>
<dbReference type="HOGENOM" id="CLU_2289514_0_0_5"/>
<evidence type="ECO:0000256" key="2">
    <source>
        <dbReference type="ARBA" id="ARBA00022803"/>
    </source>
</evidence>
<keyword evidence="2 3" id="KW-0802">TPR repeat</keyword>
<reference evidence="5" key="1">
    <citation type="submission" date="2012-02" db="EMBL/GenBank/DDBJ databases">
        <title>Complete genome sequence of Candidatus Rickettsia amblyommii strain GAT-30V.</title>
        <authorList>
            <person name="Johnson S.L."/>
            <person name="Munk A.C."/>
            <person name="Han S."/>
            <person name="Bruce D.C."/>
            <person name="Dasch G.A."/>
        </authorList>
    </citation>
    <scope>NUCLEOTIDE SEQUENCE [LARGE SCALE GENOMIC DNA]</scope>
    <source>
        <strain evidence="5">GAT-30V</strain>
        <plasmid evidence="5">pMCE_1</plasmid>
    </source>
</reference>
<keyword evidence="1" id="KW-0677">Repeat</keyword>
<dbReference type="AlphaFoldDB" id="H8K658"/>
<dbReference type="Pfam" id="PF07719">
    <property type="entry name" value="TPR_2"/>
    <property type="match status" value="1"/>
</dbReference>
<evidence type="ECO:0000313" key="5">
    <source>
        <dbReference type="Proteomes" id="UP000008005"/>
    </source>
</evidence>
<sequence length="101" mass="11769">MILQKQGRYHESLEAYRKAISLRPDEGFYYYMASQIYTDLEESKEAIEMIDKAISLSPSDIAYQNMKEHILRAFGIEQDLVDMTLEHCNNDHLTTGNNAEY</sequence>
<dbReference type="InterPro" id="IPR013105">
    <property type="entry name" value="TPR_2"/>
</dbReference>
<evidence type="ECO:0000256" key="3">
    <source>
        <dbReference type="PROSITE-ProRule" id="PRU00339"/>
    </source>
</evidence>
<geneLocation type="plasmid" evidence="4 5">
    <name>pMCE_1</name>
</geneLocation>
<evidence type="ECO:0000313" key="4">
    <source>
        <dbReference type="EMBL" id="AFC70369.1"/>
    </source>
</evidence>
<proteinExistence type="predicted"/>
<dbReference type="Gene3D" id="1.25.40.10">
    <property type="entry name" value="Tetratricopeptide repeat domain"/>
    <property type="match status" value="1"/>
</dbReference>
<dbReference type="SUPFAM" id="SSF48452">
    <property type="entry name" value="TPR-like"/>
    <property type="match status" value="1"/>
</dbReference>
<gene>
    <name evidence="4" type="ordered locus">MCE_08185</name>
</gene>
<accession>H8K658</accession>
<dbReference type="PROSITE" id="PS50005">
    <property type="entry name" value="TPR"/>
    <property type="match status" value="1"/>
</dbReference>
<protein>
    <submittedName>
        <fullName evidence="4">TPR repeat-containing protein</fullName>
    </submittedName>
</protein>
<feature type="repeat" description="TPR" evidence="3">
    <location>
        <begin position="27"/>
        <end position="60"/>
    </location>
</feature>
<dbReference type="EMBL" id="CP003335">
    <property type="protein sequence ID" value="AFC70369.1"/>
    <property type="molecule type" value="Genomic_DNA"/>
</dbReference>
<organism evidence="4 5">
    <name type="scientific">Rickettsia amblyommatis (strain GAT-30V)</name>
    <name type="common">Rickettsia amblyommii</name>
    <dbReference type="NCBI Taxonomy" id="1105111"/>
    <lineage>
        <taxon>Bacteria</taxon>
        <taxon>Pseudomonadati</taxon>
        <taxon>Pseudomonadota</taxon>
        <taxon>Alphaproteobacteria</taxon>
        <taxon>Rickettsiales</taxon>
        <taxon>Rickettsiaceae</taxon>
        <taxon>Rickettsieae</taxon>
        <taxon>Rickettsia</taxon>
        <taxon>spotted fever group</taxon>
    </lineage>
</organism>
<dbReference type="InterPro" id="IPR011990">
    <property type="entry name" value="TPR-like_helical_dom_sf"/>
</dbReference>
<evidence type="ECO:0000256" key="1">
    <source>
        <dbReference type="ARBA" id="ARBA00022737"/>
    </source>
</evidence>
<dbReference type="InterPro" id="IPR019734">
    <property type="entry name" value="TPR_rpt"/>
</dbReference>